<evidence type="ECO:0008006" key="3">
    <source>
        <dbReference type="Google" id="ProtNLM"/>
    </source>
</evidence>
<dbReference type="NCBIfam" id="TIGR04276">
    <property type="entry name" value="FxsC_Cterm"/>
    <property type="match status" value="1"/>
</dbReference>
<gene>
    <name evidence="1" type="ORF">Phou_018090</name>
</gene>
<comment type="caution">
    <text evidence="1">The sequence shown here is derived from an EMBL/GenBank/DDBJ whole genome shotgun (WGS) entry which is preliminary data.</text>
</comment>
<reference evidence="1 2" key="1">
    <citation type="submission" date="2020-03" db="EMBL/GenBank/DDBJ databases">
        <title>Whole genome shotgun sequence of Phytohabitans houttuyneae NBRC 108639.</title>
        <authorList>
            <person name="Komaki H."/>
            <person name="Tamura T."/>
        </authorList>
    </citation>
    <scope>NUCLEOTIDE SEQUENCE [LARGE SCALE GENOMIC DNA]</scope>
    <source>
        <strain evidence="1 2">NBRC 108639</strain>
    </source>
</reference>
<dbReference type="InterPro" id="IPR026367">
    <property type="entry name" value="FxsC_C"/>
</dbReference>
<keyword evidence="2" id="KW-1185">Reference proteome</keyword>
<evidence type="ECO:0000313" key="2">
    <source>
        <dbReference type="Proteomes" id="UP000482800"/>
    </source>
</evidence>
<organism evidence="1 2">
    <name type="scientific">Phytohabitans houttuyneae</name>
    <dbReference type="NCBI Taxonomy" id="1076126"/>
    <lineage>
        <taxon>Bacteria</taxon>
        <taxon>Bacillati</taxon>
        <taxon>Actinomycetota</taxon>
        <taxon>Actinomycetes</taxon>
        <taxon>Micromonosporales</taxon>
        <taxon>Micromonosporaceae</taxon>
    </lineage>
</organism>
<sequence length="394" mass="44271">MRHFFLSYSPGDDDLYVARFFLDLSEAVRRTLGEGSEREVGFLDHGNANDHWPSEIRNELSSCQTLVVLCSPKLFLDERCGRVWTVFSDRLRAYQSATGRGAPALIAVPWSTRDLPVVAEGDGIDVTVQESTEDLRVLIRLHSYRGAYQDFVTGLARRVVETTKAHRIPQALPGVDLRTASNAFEPWQRRQRGSRGPQYVHFVVAAGTRDEMRVVRQDLGFYGERQEDWAPYHPAIAQSLAARAREIAAERLFGSEVVPIGAIGDQVALAQERNEIVVVLLDSWVVGLESFRRVLATFDQVEDSAVAVLVPTSREDAETSGRRAELRVAVRDVFPHCARRRDTLFRLEIETPHRFDLDLAAALEEAQNRIFAKGRIFRRPADGPANARPILEGP</sequence>
<proteinExistence type="predicted"/>
<dbReference type="Gene3D" id="3.40.50.10140">
    <property type="entry name" value="Toll/interleukin-1 receptor homology (TIR) domain"/>
    <property type="match status" value="1"/>
</dbReference>
<dbReference type="EMBL" id="BLPF01000001">
    <property type="protein sequence ID" value="GFJ77629.1"/>
    <property type="molecule type" value="Genomic_DNA"/>
</dbReference>
<dbReference type="AlphaFoldDB" id="A0A6V8K657"/>
<dbReference type="Proteomes" id="UP000482800">
    <property type="component" value="Unassembled WGS sequence"/>
</dbReference>
<name>A0A6V8K657_9ACTN</name>
<evidence type="ECO:0000313" key="1">
    <source>
        <dbReference type="EMBL" id="GFJ77629.1"/>
    </source>
</evidence>
<dbReference type="RefSeq" id="WP_173055126.1">
    <property type="nucleotide sequence ID" value="NZ_BAABGO010000018.1"/>
</dbReference>
<reference evidence="1 2" key="2">
    <citation type="submission" date="2020-03" db="EMBL/GenBank/DDBJ databases">
        <authorList>
            <person name="Ichikawa N."/>
            <person name="Kimura A."/>
            <person name="Kitahashi Y."/>
            <person name="Uohara A."/>
        </authorList>
    </citation>
    <scope>NUCLEOTIDE SEQUENCE [LARGE SCALE GENOMIC DNA]</scope>
    <source>
        <strain evidence="1 2">NBRC 108639</strain>
    </source>
</reference>
<protein>
    <recommendedName>
        <fullName evidence="3">TIR domain-containing protein</fullName>
    </recommendedName>
</protein>
<accession>A0A6V8K657</accession>
<dbReference type="InterPro" id="IPR035897">
    <property type="entry name" value="Toll_tir_struct_dom_sf"/>
</dbReference>